<evidence type="ECO:0000313" key="12">
    <source>
        <dbReference type="Proteomes" id="UP001498476"/>
    </source>
</evidence>
<dbReference type="InterPro" id="IPR002642">
    <property type="entry name" value="LysoPLipase_cat_dom"/>
</dbReference>
<dbReference type="InterPro" id="IPR016035">
    <property type="entry name" value="Acyl_Trfase/lysoPLipase"/>
</dbReference>
<dbReference type="Pfam" id="PF01735">
    <property type="entry name" value="PLA2_B"/>
    <property type="match status" value="1"/>
</dbReference>
<organism evidence="11 12">
    <name type="scientific">Neonectria punicea</name>
    <dbReference type="NCBI Taxonomy" id="979145"/>
    <lineage>
        <taxon>Eukaryota</taxon>
        <taxon>Fungi</taxon>
        <taxon>Dikarya</taxon>
        <taxon>Ascomycota</taxon>
        <taxon>Pezizomycotina</taxon>
        <taxon>Sordariomycetes</taxon>
        <taxon>Hypocreomycetidae</taxon>
        <taxon>Hypocreales</taxon>
        <taxon>Nectriaceae</taxon>
        <taxon>Neonectria</taxon>
    </lineage>
</organism>
<feature type="signal peptide" evidence="9">
    <location>
        <begin position="1"/>
        <end position="27"/>
    </location>
</feature>
<dbReference type="PROSITE" id="PS51210">
    <property type="entry name" value="PLA2C"/>
    <property type="match status" value="1"/>
</dbReference>
<name>A0ABR1HLF8_9HYPO</name>
<comment type="caution">
    <text evidence="11">The sequence shown here is derived from an EMBL/GenBank/DDBJ whole genome shotgun (WGS) entry which is preliminary data.</text>
</comment>
<dbReference type="EC" id="3.1.1.5" evidence="2 9"/>
<dbReference type="SMART" id="SM00022">
    <property type="entry name" value="PLAc"/>
    <property type="match status" value="1"/>
</dbReference>
<evidence type="ECO:0000256" key="3">
    <source>
        <dbReference type="ARBA" id="ARBA00022729"/>
    </source>
</evidence>
<evidence type="ECO:0000256" key="1">
    <source>
        <dbReference type="ARBA" id="ARBA00008780"/>
    </source>
</evidence>
<keyword evidence="5 8" id="KW-0442">Lipid degradation</keyword>
<evidence type="ECO:0000256" key="8">
    <source>
        <dbReference type="PROSITE-ProRule" id="PRU00555"/>
    </source>
</evidence>
<keyword evidence="3 9" id="KW-0732">Signal</keyword>
<dbReference type="Gene3D" id="3.40.1090.10">
    <property type="entry name" value="Cytosolic phospholipase A2 catalytic domain"/>
    <property type="match status" value="1"/>
</dbReference>
<evidence type="ECO:0000256" key="4">
    <source>
        <dbReference type="ARBA" id="ARBA00022801"/>
    </source>
</evidence>
<comment type="catalytic activity">
    <reaction evidence="9">
        <text>a 1-acyl-sn-glycero-3-phosphocholine + H2O = sn-glycerol 3-phosphocholine + a fatty acid + H(+)</text>
        <dbReference type="Rhea" id="RHEA:15177"/>
        <dbReference type="ChEBI" id="CHEBI:15377"/>
        <dbReference type="ChEBI" id="CHEBI:15378"/>
        <dbReference type="ChEBI" id="CHEBI:16870"/>
        <dbReference type="ChEBI" id="CHEBI:28868"/>
        <dbReference type="ChEBI" id="CHEBI:58168"/>
        <dbReference type="EC" id="3.1.1.5"/>
    </reaction>
</comment>
<dbReference type="PANTHER" id="PTHR10728:SF33">
    <property type="entry name" value="LYSOPHOSPHOLIPASE 1-RELATED"/>
    <property type="match status" value="1"/>
</dbReference>
<gene>
    <name evidence="11" type="ORF">QQX98_002104</name>
</gene>
<keyword evidence="7" id="KW-0325">Glycoprotein</keyword>
<evidence type="ECO:0000256" key="9">
    <source>
        <dbReference type="RuleBase" id="RU362103"/>
    </source>
</evidence>
<keyword evidence="4 8" id="KW-0378">Hydrolase</keyword>
<keyword evidence="6 8" id="KW-0443">Lipid metabolism</keyword>
<comment type="similarity">
    <text evidence="1 9">Belongs to the lysophospholipase family.</text>
</comment>
<feature type="chain" id="PRO_5044988974" description="Lysophospholipase" evidence="9">
    <location>
        <begin position="28"/>
        <end position="671"/>
    </location>
</feature>
<evidence type="ECO:0000259" key="10">
    <source>
        <dbReference type="PROSITE" id="PS51210"/>
    </source>
</evidence>
<dbReference type="Proteomes" id="UP001498476">
    <property type="component" value="Unassembled WGS sequence"/>
</dbReference>
<feature type="domain" description="PLA2c" evidence="10">
    <location>
        <begin position="40"/>
        <end position="603"/>
    </location>
</feature>
<sequence length="671" mass="73085">MHLPYSQPVSLITACLALNAIPAQAQSQTEADPYAPVYTKCPRDLTVRDASDGLSKAERSWRDSRSQQIIPDLRDYLELVDIPDLDVPNFIQQLNATNFPVVGLSVSGGGTQSGIGGLGIWQAFDARYSPARKARTGGLTQILSYITGLSGGGAVTVGTIAATNFSSTDGIRKAIDFSLPYAQGPTGNDTEFFETIFENAGAKAEAGFPVSVADIFGQFWGTWLPEDKVYSNYSDVALPGGAFALGNAPMPIMVLAEVIPGQSPEIGKLMYPGNNATNGFNLTSYEVTPFEFGSWLGGRVQAFMPTEWLGTAMSGGETQNKSQCVQGFDKFTFIQGSTTDAFNSWFIDDFYGIPTFAKRGLDARQKSSDQSNDIPIPSDQEQNPLVQLVNETASNFEQTFNESLWATYPNPFENYNDAMSGISELLLIDGSLTGETNPIRPLIIPDREVDFIIVYEASSDAPNYWVNGTNLINTALSASEGNIPFPDIPDVATMVTQNFTSQPTFFGCNATAGAPLVLYLPNSPWSSYSNFSYRKDSFTDNELDLTLENAFQLATYGNGMFDENWPVCLACAAVSGALKRVGMDMPPQCTECFDRHCWDGKETSEEVTAEDFNLRLRLNESLTYQEWNDTVWSGNGDEDQKVPLSSAGSLNLLVGRDMYATVILLSIVLLV</sequence>
<accession>A0ABR1HLF8</accession>
<keyword evidence="12" id="KW-1185">Reference proteome</keyword>
<evidence type="ECO:0000256" key="7">
    <source>
        <dbReference type="ARBA" id="ARBA00023180"/>
    </source>
</evidence>
<reference evidence="11 12" key="1">
    <citation type="journal article" date="2025" name="Microbiol. Resour. Announc.">
        <title>Draft genome sequences for Neonectria magnoliae and Neonectria punicea, canker pathogens of Liriodendron tulipifera and Acer saccharum in West Virginia.</title>
        <authorList>
            <person name="Petronek H.M."/>
            <person name="Kasson M.T."/>
            <person name="Metheny A.M."/>
            <person name="Stauder C.M."/>
            <person name="Lovett B."/>
            <person name="Lynch S.C."/>
            <person name="Garnas J.R."/>
            <person name="Kasson L.R."/>
            <person name="Stajich J.E."/>
        </authorList>
    </citation>
    <scope>NUCLEOTIDE SEQUENCE [LARGE SCALE GENOMIC DNA]</scope>
    <source>
        <strain evidence="11 12">NRRL 64653</strain>
    </source>
</reference>
<evidence type="ECO:0000256" key="2">
    <source>
        <dbReference type="ARBA" id="ARBA00013274"/>
    </source>
</evidence>
<evidence type="ECO:0000256" key="5">
    <source>
        <dbReference type="ARBA" id="ARBA00022963"/>
    </source>
</evidence>
<evidence type="ECO:0000256" key="6">
    <source>
        <dbReference type="ARBA" id="ARBA00023098"/>
    </source>
</evidence>
<dbReference type="PANTHER" id="PTHR10728">
    <property type="entry name" value="CYTOSOLIC PHOSPHOLIPASE A2"/>
    <property type="match status" value="1"/>
</dbReference>
<dbReference type="EMBL" id="JAZAVJ010000021">
    <property type="protein sequence ID" value="KAK7421637.1"/>
    <property type="molecule type" value="Genomic_DNA"/>
</dbReference>
<proteinExistence type="inferred from homology"/>
<protein>
    <recommendedName>
        <fullName evidence="2 9">Lysophospholipase</fullName>
        <ecNumber evidence="2 9">3.1.1.5</ecNumber>
    </recommendedName>
</protein>
<evidence type="ECO:0000313" key="11">
    <source>
        <dbReference type="EMBL" id="KAK7421637.1"/>
    </source>
</evidence>
<dbReference type="SUPFAM" id="SSF52151">
    <property type="entry name" value="FabD/lysophospholipase-like"/>
    <property type="match status" value="1"/>
</dbReference>